<keyword evidence="1" id="KW-1133">Transmembrane helix</keyword>
<protein>
    <submittedName>
        <fullName evidence="2">Uncharacterized protein</fullName>
    </submittedName>
</protein>
<dbReference type="Proteomes" id="UP000000593">
    <property type="component" value="Chromosome 2"/>
</dbReference>
<accession>Q6LGL6</accession>
<gene>
    <name evidence="2" type="ordered locus">PBPRB1704</name>
</gene>
<dbReference type="HOGENOM" id="CLU_2247525_0_0_6"/>
<dbReference type="AlphaFoldDB" id="Q6LGL6"/>
<sequence length="104" mass="11681">MEFSALGELVVVQLMLDVITVILPLSLWFVLRQVVAFLISCQLKCSEFRLSVIAVQGLEEARLSCQVSIVNNKFFSRNFSLMLFVIAPLRFKFCGSKFIAKCAG</sequence>
<dbReference type="EMBL" id="CR378680">
    <property type="protein sequence ID" value="CAG23564.1"/>
    <property type="molecule type" value="Genomic_DNA"/>
</dbReference>
<name>Q6LGL6_PHOPR</name>
<organism evidence="2 3">
    <name type="scientific">Photobacterium profundum (strain SS9)</name>
    <dbReference type="NCBI Taxonomy" id="298386"/>
    <lineage>
        <taxon>Bacteria</taxon>
        <taxon>Pseudomonadati</taxon>
        <taxon>Pseudomonadota</taxon>
        <taxon>Gammaproteobacteria</taxon>
        <taxon>Vibrionales</taxon>
        <taxon>Vibrionaceae</taxon>
        <taxon>Photobacterium</taxon>
    </lineage>
</organism>
<evidence type="ECO:0000256" key="1">
    <source>
        <dbReference type="SAM" id="Phobius"/>
    </source>
</evidence>
<evidence type="ECO:0000313" key="3">
    <source>
        <dbReference type="Proteomes" id="UP000000593"/>
    </source>
</evidence>
<feature type="transmembrane region" description="Helical" evidence="1">
    <location>
        <begin position="12"/>
        <end position="31"/>
    </location>
</feature>
<proteinExistence type="predicted"/>
<dbReference type="KEGG" id="ppr:PBPRB1704"/>
<evidence type="ECO:0000313" key="2">
    <source>
        <dbReference type="EMBL" id="CAG23564.1"/>
    </source>
</evidence>
<keyword evidence="1" id="KW-0812">Transmembrane</keyword>
<keyword evidence="3" id="KW-1185">Reference proteome</keyword>
<keyword evidence="1" id="KW-0472">Membrane</keyword>
<reference evidence="3" key="1">
    <citation type="journal article" date="2005" name="Science">
        <title>Life at depth: Photobacterium profundum genome sequence and expression analysis.</title>
        <authorList>
            <person name="Vezzi A."/>
            <person name="Campanaro S."/>
            <person name="D'Angelo M."/>
            <person name="Simonato F."/>
            <person name="Vitulo N."/>
            <person name="Lauro F.M."/>
            <person name="Cestaro A."/>
            <person name="Malacrida G."/>
            <person name="Simionati B."/>
            <person name="Cannata N."/>
            <person name="Romualdi C."/>
            <person name="Bartlett D.H."/>
            <person name="Valle G."/>
        </authorList>
    </citation>
    <scope>NUCLEOTIDE SEQUENCE [LARGE SCALE GENOMIC DNA]</scope>
    <source>
        <strain evidence="3">ATCC BAA-1253 / SS9</strain>
    </source>
</reference>